<comment type="caution">
    <text evidence="2">The sequence shown here is derived from an EMBL/GenBank/DDBJ whole genome shotgun (WGS) entry which is preliminary data.</text>
</comment>
<organism evidence="2 3">
    <name type="scientific">Blautia segnis</name>
    <dbReference type="NCBI Taxonomy" id="2763030"/>
    <lineage>
        <taxon>Bacteria</taxon>
        <taxon>Bacillati</taxon>
        <taxon>Bacillota</taxon>
        <taxon>Clostridia</taxon>
        <taxon>Lachnospirales</taxon>
        <taxon>Lachnospiraceae</taxon>
        <taxon>Blautia</taxon>
    </lineage>
</organism>
<keyword evidence="3" id="KW-1185">Reference proteome</keyword>
<dbReference type="Pfam" id="PF13416">
    <property type="entry name" value="SBP_bac_8"/>
    <property type="match status" value="1"/>
</dbReference>
<dbReference type="EMBL" id="JACOOT010000023">
    <property type="protein sequence ID" value="MBC5651413.1"/>
    <property type="molecule type" value="Genomic_DNA"/>
</dbReference>
<protein>
    <submittedName>
        <fullName evidence="2">Carbohydrate ABC transporter substrate-binding protein</fullName>
    </submittedName>
</protein>
<dbReference type="PANTHER" id="PTHR43649">
    <property type="entry name" value="ARABINOSE-BINDING PROTEIN-RELATED"/>
    <property type="match status" value="1"/>
</dbReference>
<gene>
    <name evidence="2" type="ORF">H8S54_09885</name>
</gene>
<dbReference type="PROSITE" id="PS51257">
    <property type="entry name" value="PROKAR_LIPOPROTEIN"/>
    <property type="match status" value="1"/>
</dbReference>
<reference evidence="2 3" key="1">
    <citation type="submission" date="2020-08" db="EMBL/GenBank/DDBJ databases">
        <title>Genome public.</title>
        <authorList>
            <person name="Liu C."/>
            <person name="Sun Q."/>
        </authorList>
    </citation>
    <scope>NUCLEOTIDE SEQUENCE [LARGE SCALE GENOMIC DNA]</scope>
    <source>
        <strain evidence="2 3">BX17</strain>
    </source>
</reference>
<evidence type="ECO:0000256" key="1">
    <source>
        <dbReference type="SAM" id="SignalP"/>
    </source>
</evidence>
<dbReference type="RefSeq" id="WP_186901416.1">
    <property type="nucleotide sequence ID" value="NZ_JACOOT010000023.1"/>
</dbReference>
<dbReference type="Gene3D" id="3.40.190.10">
    <property type="entry name" value="Periplasmic binding protein-like II"/>
    <property type="match status" value="2"/>
</dbReference>
<evidence type="ECO:0000313" key="2">
    <source>
        <dbReference type="EMBL" id="MBC5651413.1"/>
    </source>
</evidence>
<keyword evidence="1" id="KW-0732">Signal</keyword>
<dbReference type="SUPFAM" id="SSF53850">
    <property type="entry name" value="Periplasmic binding protein-like II"/>
    <property type="match status" value="1"/>
</dbReference>
<accession>A0A8I0DS23</accession>
<dbReference type="InterPro" id="IPR006059">
    <property type="entry name" value="SBP"/>
</dbReference>
<dbReference type="AlphaFoldDB" id="A0A8I0DS23"/>
<evidence type="ECO:0000313" key="3">
    <source>
        <dbReference type="Proteomes" id="UP000652847"/>
    </source>
</evidence>
<proteinExistence type="predicted"/>
<feature type="signal peptide" evidence="1">
    <location>
        <begin position="1"/>
        <end position="22"/>
    </location>
</feature>
<dbReference type="Proteomes" id="UP000652847">
    <property type="component" value="Unassembled WGS sequence"/>
</dbReference>
<name>A0A8I0DS23_9FIRM</name>
<dbReference type="InterPro" id="IPR050490">
    <property type="entry name" value="Bact_solute-bd_prot1"/>
</dbReference>
<sequence length="423" mass="48130">MKRRSRNSLSGLILLLALSLCGCGEREKEPVTITVIHAWGGTGADHVAMRDIYDGFQKENPDIEVQMISMPAREEMLRKVEDMIMVGNMPDVITFSGMGQNTTYDFIVKNNMALDIMPYLKEDKEFAANISRTNLNYWTTDNGQLFTVADVLSLSGGYWYNEDILDAAGVKSLPKSWDAFRGMCYKILKWANEQKNEVKPLQTSPEGYLYFMDQMLLEDEENHILWKNQVREVLKQLQGIYAYSASENAEYSYLDETRLFNEGKLAVYVNGVWGASMISENINARYALLPTFSQDAVSCESACLGYVLGNSQNEQKENASVDFLKYMLSEKVQKRILEETEQIPANEHVVLDAYKEAMPRLYQAASLVLEADRKIEVPDNLWPADQKAYFTGNIFRVLTGAMTPENFQKRLGKIQTTENNSQK</sequence>
<feature type="chain" id="PRO_5039182643" evidence="1">
    <location>
        <begin position="23"/>
        <end position="423"/>
    </location>
</feature>